<proteinExistence type="predicted"/>
<feature type="domain" description="NmrA-like" evidence="1">
    <location>
        <begin position="3"/>
        <end position="258"/>
    </location>
</feature>
<accession>A0A9P6HZD3</accession>
<gene>
    <name evidence="2" type="ORF">CkaCkLH20_09457</name>
</gene>
<dbReference type="PANTHER" id="PTHR43162">
    <property type="match status" value="1"/>
</dbReference>
<dbReference type="AlphaFoldDB" id="A0A9P6HZD3"/>
<evidence type="ECO:0000313" key="3">
    <source>
        <dbReference type="Proteomes" id="UP000781932"/>
    </source>
</evidence>
<comment type="caution">
    <text evidence="2">The sequence shown here is derived from an EMBL/GenBank/DDBJ whole genome shotgun (WGS) entry which is preliminary data.</text>
</comment>
<organism evidence="2 3">
    <name type="scientific">Colletotrichum karsti</name>
    <dbReference type="NCBI Taxonomy" id="1095194"/>
    <lineage>
        <taxon>Eukaryota</taxon>
        <taxon>Fungi</taxon>
        <taxon>Dikarya</taxon>
        <taxon>Ascomycota</taxon>
        <taxon>Pezizomycotina</taxon>
        <taxon>Sordariomycetes</taxon>
        <taxon>Hypocreomycetidae</taxon>
        <taxon>Glomerellales</taxon>
        <taxon>Glomerellaceae</taxon>
        <taxon>Colletotrichum</taxon>
        <taxon>Colletotrichum boninense species complex</taxon>
    </lineage>
</organism>
<dbReference type="GeneID" id="62165246"/>
<dbReference type="SUPFAM" id="SSF51735">
    <property type="entry name" value="NAD(P)-binding Rossmann-fold domains"/>
    <property type="match status" value="1"/>
</dbReference>
<dbReference type="InterPro" id="IPR051604">
    <property type="entry name" value="Ergot_Alk_Oxidoreductase"/>
</dbReference>
<dbReference type="Gene3D" id="3.40.50.720">
    <property type="entry name" value="NAD(P)-binding Rossmann-like Domain"/>
    <property type="match status" value="1"/>
</dbReference>
<dbReference type="InterPro" id="IPR008030">
    <property type="entry name" value="NmrA-like"/>
</dbReference>
<name>A0A9P6HZD3_9PEZI</name>
<protein>
    <recommendedName>
        <fullName evidence="1">NmrA-like domain-containing protein</fullName>
    </recommendedName>
</protein>
<evidence type="ECO:0000313" key="2">
    <source>
        <dbReference type="EMBL" id="KAF9872947.1"/>
    </source>
</evidence>
<dbReference type="EMBL" id="JAATWM020000034">
    <property type="protein sequence ID" value="KAF9872947.1"/>
    <property type="molecule type" value="Genomic_DNA"/>
</dbReference>
<reference evidence="2" key="1">
    <citation type="submission" date="2020-03" db="EMBL/GenBank/DDBJ databases">
        <authorList>
            <person name="He L."/>
        </authorList>
    </citation>
    <scope>NUCLEOTIDE SEQUENCE</scope>
    <source>
        <strain evidence="2">CkLH20</strain>
    </source>
</reference>
<reference evidence="2" key="2">
    <citation type="submission" date="2020-11" db="EMBL/GenBank/DDBJ databases">
        <title>Whole genome sequencing of Colletotrichum sp.</title>
        <authorList>
            <person name="Li H."/>
        </authorList>
    </citation>
    <scope>NUCLEOTIDE SEQUENCE</scope>
    <source>
        <strain evidence="2">CkLH20</strain>
    </source>
</reference>
<dbReference type="Pfam" id="PF05368">
    <property type="entry name" value="NmrA"/>
    <property type="match status" value="1"/>
</dbReference>
<keyword evidence="3" id="KW-1185">Reference proteome</keyword>
<dbReference type="InterPro" id="IPR036291">
    <property type="entry name" value="NAD(P)-bd_dom_sf"/>
</dbReference>
<dbReference type="PANTHER" id="PTHR43162:SF1">
    <property type="entry name" value="PRESTALK A DIFFERENTIATION PROTEIN A"/>
    <property type="match status" value="1"/>
</dbReference>
<sequence>MSTTTIIFGATGQVGSAAALAAEKHGAKVVLAMRDTTKALPLDFSRVQADLTKPDTVSAAVSSTGAKRAFIYLVEGANAEEAKGLRPTIEAMKSAGVELVVFLSSLAVKGDIYGIGPEPSVLAWEHAQVEISLREVFGPRGYVSLRPGYFSSNLLRWADDIKQGEFKVPYPNVTWDFIAPQDIGRVAGLVLAKGIDAVDGQNAVYLCGPNMISQEDAIKTVEEVTGKYIKVIKIGDAEYLELSDRQVPRSVGEVLLKSMADRAQGRADDIFSPAVYQEGVANLEKYGGAMTTLKDWVRQNKTAFLAE</sequence>
<dbReference type="RefSeq" id="XP_038742408.1">
    <property type="nucleotide sequence ID" value="XM_038892172.1"/>
</dbReference>
<evidence type="ECO:0000259" key="1">
    <source>
        <dbReference type="Pfam" id="PF05368"/>
    </source>
</evidence>
<dbReference type="Proteomes" id="UP000781932">
    <property type="component" value="Unassembled WGS sequence"/>
</dbReference>
<dbReference type="OrthoDB" id="419598at2759"/>